<organism evidence="1 2">
    <name type="scientific">Rhizobium jaguaris</name>
    <dbReference type="NCBI Taxonomy" id="1312183"/>
    <lineage>
        <taxon>Bacteria</taxon>
        <taxon>Pseudomonadati</taxon>
        <taxon>Pseudomonadota</taxon>
        <taxon>Alphaproteobacteria</taxon>
        <taxon>Hyphomicrobiales</taxon>
        <taxon>Rhizobiaceae</taxon>
        <taxon>Rhizobium/Agrobacterium group</taxon>
        <taxon>Rhizobium</taxon>
    </lineage>
</organism>
<sequence length="85" mass="9869">MVDDAARISRSAEEQMLDDHYCEYPGCVSLGRLRYDVEQGTQWFCLEHKWNDYRLGRARRSFFDDEALGIDAIMIEPPAAVRVGR</sequence>
<geneLocation type="plasmid" evidence="2">
    <name>prccge525c</name>
</geneLocation>
<dbReference type="AlphaFoldDB" id="A0A387FY52"/>
<reference evidence="1 2" key="1">
    <citation type="submission" date="2018-10" db="EMBL/GenBank/DDBJ databases">
        <title>Rhizobium etli, R. leguminosarum and a new Rhizobium genospecies from Phaseolus dumosus.</title>
        <authorList>
            <person name="Ramirez-Puebla S.T."/>
            <person name="Rogel-Hernandez M.A."/>
            <person name="Guerrero G."/>
            <person name="Ormeno-Orrillo E."/>
            <person name="Martinez-Romero J.C."/>
            <person name="Negrete-Yankelevich S."/>
            <person name="Martinez-Romero E."/>
        </authorList>
    </citation>
    <scope>NUCLEOTIDE SEQUENCE [LARGE SCALE GENOMIC DNA]</scope>
    <source>
        <strain evidence="1 2">CCGE525</strain>
        <plasmid evidence="2">prccge525c</plasmid>
    </source>
</reference>
<gene>
    <name evidence="1" type="ORF">CCGE525_28325</name>
</gene>
<keyword evidence="2" id="KW-1185">Reference proteome</keyword>
<dbReference type="KEGG" id="rjg:CCGE525_28325"/>
<name>A0A387FY52_9HYPH</name>
<protein>
    <submittedName>
        <fullName evidence="1">Uncharacterized protein</fullName>
    </submittedName>
</protein>
<keyword evidence="1" id="KW-0614">Plasmid</keyword>
<evidence type="ECO:0000313" key="1">
    <source>
        <dbReference type="EMBL" id="AYG62657.1"/>
    </source>
</evidence>
<evidence type="ECO:0000313" key="2">
    <source>
        <dbReference type="Proteomes" id="UP000282195"/>
    </source>
</evidence>
<accession>A0A387FY52</accession>
<proteinExistence type="predicted"/>
<dbReference type="Proteomes" id="UP000282195">
    <property type="component" value="Plasmid pRCCGE525c"/>
</dbReference>
<dbReference type="EMBL" id="CP032695">
    <property type="protein sequence ID" value="AYG62657.1"/>
    <property type="molecule type" value="Genomic_DNA"/>
</dbReference>
<dbReference type="RefSeq" id="WP_120707572.1">
    <property type="nucleotide sequence ID" value="NZ_CP032695.1"/>
</dbReference>
<dbReference type="OrthoDB" id="8450964at2"/>